<evidence type="ECO:0000256" key="2">
    <source>
        <dbReference type="ARBA" id="ARBA00023002"/>
    </source>
</evidence>
<keyword evidence="2" id="KW-0560">Oxidoreductase</keyword>
<keyword evidence="1" id="KW-0521">NADP</keyword>
<dbReference type="Proteomes" id="UP000287470">
    <property type="component" value="Unassembled WGS sequence"/>
</dbReference>
<proteinExistence type="predicted"/>
<dbReference type="GO" id="GO:0016651">
    <property type="term" value="F:oxidoreductase activity, acting on NAD(P)H"/>
    <property type="evidence" value="ECO:0007669"/>
    <property type="project" value="TreeGrafter"/>
</dbReference>
<dbReference type="InterPro" id="IPR011032">
    <property type="entry name" value="GroES-like_sf"/>
</dbReference>
<reference evidence="4 5" key="1">
    <citation type="submission" date="2018-09" db="EMBL/GenBank/DDBJ databases">
        <title>Characterization of the phylogenetic diversity of five novel species belonging to the genus Bifidobacterium.</title>
        <authorList>
            <person name="Lugli G.A."/>
            <person name="Duranti S."/>
            <person name="Milani C."/>
        </authorList>
    </citation>
    <scope>NUCLEOTIDE SEQUENCE [LARGE SCALE GENOMIC DNA]</scope>
    <source>
        <strain evidence="4 5">2033B</strain>
    </source>
</reference>
<gene>
    <name evidence="4" type="ORF">D2E24_0788</name>
</gene>
<dbReference type="AlphaFoldDB" id="A0A430FUW8"/>
<dbReference type="Gene3D" id="3.90.180.10">
    <property type="entry name" value="Medium-chain alcohol dehydrogenases, catalytic domain"/>
    <property type="match status" value="1"/>
</dbReference>
<dbReference type="InterPro" id="IPR013154">
    <property type="entry name" value="ADH-like_N"/>
</dbReference>
<evidence type="ECO:0000259" key="3">
    <source>
        <dbReference type="SMART" id="SM00829"/>
    </source>
</evidence>
<evidence type="ECO:0000256" key="1">
    <source>
        <dbReference type="ARBA" id="ARBA00022857"/>
    </source>
</evidence>
<dbReference type="SUPFAM" id="SSF50129">
    <property type="entry name" value="GroES-like"/>
    <property type="match status" value="1"/>
</dbReference>
<dbReference type="Pfam" id="PF00107">
    <property type="entry name" value="ADH_zinc_N"/>
    <property type="match status" value="1"/>
</dbReference>
<name>A0A430FUW8_9BIFI</name>
<dbReference type="Pfam" id="PF08240">
    <property type="entry name" value="ADH_N"/>
    <property type="match status" value="1"/>
</dbReference>
<dbReference type="PANTHER" id="PTHR48106">
    <property type="entry name" value="QUINONE OXIDOREDUCTASE PIG3-RELATED"/>
    <property type="match status" value="1"/>
</dbReference>
<sequence>MAENQLMKAAVMDRPCTAQELSVRRVAVPEPQEGWARIHVKAFGINRSELYTRQGMSGDAVTLPRILGIEATGVIDLDPTGTFAPGQQVVTMMGGMGRTFDGGYAQYTCVPVGQIIPFRSDLPWERLGAVPEMLQTAYGSLTVGAGVQPGETLLVRGGTSSVGMAAAVLAKRMGLTVVSTTRNPAKREILERIGVDRVVVDDGHIADRLTGVDRAIELVGATTLRDTVRCMRRGGVVCFSGMLSNEWVIPDFYPIDFLPTGVRLTAYSGEASDLPADVLQSFLDDVAAGDAVLPASRVFGIDEIGQAHALMESGHANGKIVVLP</sequence>
<dbReference type="RefSeq" id="WP_206430920.1">
    <property type="nucleotide sequence ID" value="NZ_QXGK01000006.1"/>
</dbReference>
<dbReference type="InterPro" id="IPR020843">
    <property type="entry name" value="ER"/>
</dbReference>
<dbReference type="InterPro" id="IPR036291">
    <property type="entry name" value="NAD(P)-bd_dom_sf"/>
</dbReference>
<dbReference type="CDD" id="cd08243">
    <property type="entry name" value="quinone_oxidoreductase_like_1"/>
    <property type="match status" value="1"/>
</dbReference>
<keyword evidence="5" id="KW-1185">Reference proteome</keyword>
<comment type="caution">
    <text evidence="4">The sequence shown here is derived from an EMBL/GenBank/DDBJ whole genome shotgun (WGS) entry which is preliminary data.</text>
</comment>
<dbReference type="InterPro" id="IPR013149">
    <property type="entry name" value="ADH-like_C"/>
</dbReference>
<dbReference type="GO" id="GO:0070402">
    <property type="term" value="F:NADPH binding"/>
    <property type="evidence" value="ECO:0007669"/>
    <property type="project" value="TreeGrafter"/>
</dbReference>
<organism evidence="4 5">
    <name type="scientific">Bifidobacterium samirii</name>
    <dbReference type="NCBI Taxonomy" id="2306974"/>
    <lineage>
        <taxon>Bacteria</taxon>
        <taxon>Bacillati</taxon>
        <taxon>Actinomycetota</taxon>
        <taxon>Actinomycetes</taxon>
        <taxon>Bifidobacteriales</taxon>
        <taxon>Bifidobacteriaceae</taxon>
        <taxon>Bifidobacterium</taxon>
    </lineage>
</organism>
<dbReference type="EMBL" id="QXGK01000006">
    <property type="protein sequence ID" value="RSX57195.1"/>
    <property type="molecule type" value="Genomic_DNA"/>
</dbReference>
<evidence type="ECO:0000313" key="4">
    <source>
        <dbReference type="EMBL" id="RSX57195.1"/>
    </source>
</evidence>
<dbReference type="SUPFAM" id="SSF51735">
    <property type="entry name" value="NAD(P)-binding Rossmann-fold domains"/>
    <property type="match status" value="1"/>
</dbReference>
<accession>A0A430FUW8</accession>
<dbReference type="PANTHER" id="PTHR48106:SF18">
    <property type="entry name" value="QUINONE OXIDOREDUCTASE PIG3"/>
    <property type="match status" value="1"/>
</dbReference>
<feature type="domain" description="Enoyl reductase (ER)" evidence="3">
    <location>
        <begin position="17"/>
        <end position="322"/>
    </location>
</feature>
<protein>
    <submittedName>
        <fullName evidence="4">NADPH:quinone reductase</fullName>
    </submittedName>
</protein>
<evidence type="ECO:0000313" key="5">
    <source>
        <dbReference type="Proteomes" id="UP000287470"/>
    </source>
</evidence>
<dbReference type="SMART" id="SM00829">
    <property type="entry name" value="PKS_ER"/>
    <property type="match status" value="1"/>
</dbReference>